<sequence>MQAMGITGTLGTASAMRPLHQLRPPAQPQRLRASLSSPSPSGQNFQGHSMHGAPSLGSSGSSPCSSQTQSPTQPWLSSGTQGKPPLPPPTFRPQAGPQSSQPSKTMSVDTDESSNRIVSKRSIQEIVNQIDPFEKLDPEVEDILVDFAEDFVESITTFGCSLAKHRKSTSLEAKDIMLHLERNWNITLPGFGGDEIKLYKNHKRDSQRKACCYKEVNFDTAEPTHVQLFQFQSRHHQFLPTTTSVTLSGTTEQGRQMSAAALPGNPAAPFPA</sequence>
<feature type="compositionally biased region" description="Low complexity" evidence="6">
    <location>
        <begin position="54"/>
        <end position="78"/>
    </location>
</feature>
<gene>
    <name evidence="8" type="ORF">SHERM_12646</name>
</gene>
<dbReference type="InterPro" id="IPR037794">
    <property type="entry name" value="TAF12"/>
</dbReference>
<keyword evidence="4" id="KW-0804">Transcription</keyword>
<protein>
    <submittedName>
        <fullName evidence="8">Transcription initiation factor TFIID subunit 12</fullName>
    </submittedName>
</protein>
<evidence type="ECO:0000256" key="5">
    <source>
        <dbReference type="ARBA" id="ARBA00023242"/>
    </source>
</evidence>
<feature type="region of interest" description="Disordered" evidence="6">
    <location>
        <begin position="248"/>
        <end position="272"/>
    </location>
</feature>
<evidence type="ECO:0000256" key="1">
    <source>
        <dbReference type="ARBA" id="ARBA00004123"/>
    </source>
</evidence>
<accession>A0A9N7R2B9</accession>
<comment type="caution">
    <text evidence="8">The sequence shown here is derived from an EMBL/GenBank/DDBJ whole genome shotgun (WGS) entry which is preliminary data.</text>
</comment>
<evidence type="ECO:0000256" key="6">
    <source>
        <dbReference type="SAM" id="MobiDB-lite"/>
    </source>
</evidence>
<dbReference type="GO" id="GO:0005669">
    <property type="term" value="C:transcription factor TFIID complex"/>
    <property type="evidence" value="ECO:0007669"/>
    <property type="project" value="InterPro"/>
</dbReference>
<organism evidence="8 9">
    <name type="scientific">Striga hermonthica</name>
    <name type="common">Purple witchweed</name>
    <name type="synonym">Buchnera hermonthica</name>
    <dbReference type="NCBI Taxonomy" id="68872"/>
    <lineage>
        <taxon>Eukaryota</taxon>
        <taxon>Viridiplantae</taxon>
        <taxon>Streptophyta</taxon>
        <taxon>Embryophyta</taxon>
        <taxon>Tracheophyta</taxon>
        <taxon>Spermatophyta</taxon>
        <taxon>Magnoliopsida</taxon>
        <taxon>eudicotyledons</taxon>
        <taxon>Gunneridae</taxon>
        <taxon>Pentapetalae</taxon>
        <taxon>asterids</taxon>
        <taxon>lamiids</taxon>
        <taxon>Lamiales</taxon>
        <taxon>Orobanchaceae</taxon>
        <taxon>Buchnereae</taxon>
        <taxon>Striga</taxon>
    </lineage>
</organism>
<dbReference type="GO" id="GO:0000124">
    <property type="term" value="C:SAGA complex"/>
    <property type="evidence" value="ECO:0007669"/>
    <property type="project" value="InterPro"/>
</dbReference>
<dbReference type="OrthoDB" id="2193432at2759"/>
<dbReference type="GO" id="GO:0046982">
    <property type="term" value="F:protein heterodimerization activity"/>
    <property type="evidence" value="ECO:0007669"/>
    <property type="project" value="InterPro"/>
</dbReference>
<dbReference type="GO" id="GO:0051123">
    <property type="term" value="P:RNA polymerase II preinitiation complex assembly"/>
    <property type="evidence" value="ECO:0007669"/>
    <property type="project" value="TreeGrafter"/>
</dbReference>
<comment type="subcellular location">
    <subcellularLocation>
        <location evidence="1">Nucleus</location>
    </subcellularLocation>
</comment>
<evidence type="ECO:0000259" key="7">
    <source>
        <dbReference type="Pfam" id="PF03847"/>
    </source>
</evidence>
<dbReference type="CDD" id="cd07981">
    <property type="entry name" value="HFD_TAF12"/>
    <property type="match status" value="1"/>
</dbReference>
<dbReference type="GO" id="GO:0003677">
    <property type="term" value="F:DNA binding"/>
    <property type="evidence" value="ECO:0007669"/>
    <property type="project" value="TreeGrafter"/>
</dbReference>
<reference evidence="8" key="1">
    <citation type="submission" date="2019-12" db="EMBL/GenBank/DDBJ databases">
        <authorList>
            <person name="Scholes J."/>
        </authorList>
    </citation>
    <scope>NUCLEOTIDE SEQUENCE</scope>
</reference>
<dbReference type="PANTHER" id="PTHR12264">
    <property type="entry name" value="TRANSCRIPTION INITIATION FACTOR TFIID SUBUNIT 12"/>
    <property type="match status" value="1"/>
</dbReference>
<keyword evidence="5" id="KW-0539">Nucleus</keyword>
<evidence type="ECO:0000313" key="9">
    <source>
        <dbReference type="Proteomes" id="UP001153555"/>
    </source>
</evidence>
<feature type="compositionally biased region" description="Low complexity" evidence="6">
    <location>
        <begin position="30"/>
        <end position="41"/>
    </location>
</feature>
<evidence type="ECO:0000313" key="8">
    <source>
        <dbReference type="EMBL" id="CAA0811696.1"/>
    </source>
</evidence>
<dbReference type="Pfam" id="PF03847">
    <property type="entry name" value="TFIID_20kDa"/>
    <property type="match status" value="1"/>
</dbReference>
<comment type="similarity">
    <text evidence="2">Belongs to the TAF12 family.</text>
</comment>
<feature type="compositionally biased region" description="Polar residues" evidence="6">
    <location>
        <begin position="96"/>
        <end position="108"/>
    </location>
</feature>
<dbReference type="PANTHER" id="PTHR12264:SF21">
    <property type="entry name" value="TRANSCRIPTION INITIATION FACTOR TFIID SUBUNIT 12"/>
    <property type="match status" value="1"/>
</dbReference>
<evidence type="ECO:0000256" key="3">
    <source>
        <dbReference type="ARBA" id="ARBA00023015"/>
    </source>
</evidence>
<dbReference type="Gene3D" id="1.10.20.10">
    <property type="entry name" value="Histone, subunit A"/>
    <property type="match status" value="1"/>
</dbReference>
<dbReference type="FunFam" id="1.10.20.10:FF:000011">
    <property type="entry name" value="Transcription initiation factor TFIID subunit 12"/>
    <property type="match status" value="1"/>
</dbReference>
<evidence type="ECO:0000256" key="2">
    <source>
        <dbReference type="ARBA" id="ARBA00007530"/>
    </source>
</evidence>
<dbReference type="GO" id="GO:0017025">
    <property type="term" value="F:TBP-class protein binding"/>
    <property type="evidence" value="ECO:0007669"/>
    <property type="project" value="TreeGrafter"/>
</dbReference>
<name>A0A9N7R2B9_STRHE</name>
<keyword evidence="3" id="KW-0805">Transcription regulation</keyword>
<keyword evidence="9" id="KW-1185">Reference proteome</keyword>
<dbReference type="Proteomes" id="UP001153555">
    <property type="component" value="Unassembled WGS sequence"/>
</dbReference>
<feature type="region of interest" description="Disordered" evidence="6">
    <location>
        <begin position="1"/>
        <end position="116"/>
    </location>
</feature>
<dbReference type="EMBL" id="CACSLK010009259">
    <property type="protein sequence ID" value="CAA0811696.1"/>
    <property type="molecule type" value="Genomic_DNA"/>
</dbReference>
<evidence type="ECO:0000256" key="4">
    <source>
        <dbReference type="ARBA" id="ARBA00023163"/>
    </source>
</evidence>
<dbReference type="SUPFAM" id="SSF47113">
    <property type="entry name" value="Histone-fold"/>
    <property type="match status" value="1"/>
</dbReference>
<dbReference type="AlphaFoldDB" id="A0A9N7R2B9"/>
<dbReference type="InterPro" id="IPR009072">
    <property type="entry name" value="Histone-fold"/>
</dbReference>
<dbReference type="InterPro" id="IPR003228">
    <property type="entry name" value="TFIID_TAF12_dom"/>
</dbReference>
<feature type="domain" description="Transcription initiation factor TFIID subunit 12" evidence="7">
    <location>
        <begin position="119"/>
        <end position="186"/>
    </location>
</feature>
<proteinExistence type="inferred from homology"/>